<keyword evidence="1" id="KW-0378">Hydrolase</keyword>
<comment type="caution">
    <text evidence="3">The sequence shown here is derived from an EMBL/GenBank/DDBJ whole genome shotgun (WGS) entry which is preliminary data.</text>
</comment>
<dbReference type="EMBL" id="JACBZS010000001">
    <property type="protein sequence ID" value="NYI71124.1"/>
    <property type="molecule type" value="Genomic_DNA"/>
</dbReference>
<dbReference type="GO" id="GO:0016787">
    <property type="term" value="F:hydrolase activity"/>
    <property type="evidence" value="ECO:0007669"/>
    <property type="project" value="UniProtKB-KW"/>
</dbReference>
<organism evidence="3 4">
    <name type="scientific">Naumannella cuiyingiana</name>
    <dbReference type="NCBI Taxonomy" id="1347891"/>
    <lineage>
        <taxon>Bacteria</taxon>
        <taxon>Bacillati</taxon>
        <taxon>Actinomycetota</taxon>
        <taxon>Actinomycetes</taxon>
        <taxon>Propionibacteriales</taxon>
        <taxon>Propionibacteriaceae</taxon>
        <taxon>Naumannella</taxon>
    </lineage>
</organism>
<dbReference type="Proteomes" id="UP000527616">
    <property type="component" value="Unassembled WGS sequence"/>
</dbReference>
<evidence type="ECO:0000256" key="1">
    <source>
        <dbReference type="ARBA" id="ARBA00022801"/>
    </source>
</evidence>
<feature type="domain" description="Alpha/beta hydrolase fold-3" evidence="2">
    <location>
        <begin position="140"/>
        <end position="337"/>
    </location>
</feature>
<accession>A0A7Z0D9B7</accession>
<dbReference type="SUPFAM" id="SSF53474">
    <property type="entry name" value="alpha/beta-Hydrolases"/>
    <property type="match status" value="1"/>
</dbReference>
<dbReference type="AlphaFoldDB" id="A0A7Z0D9B7"/>
<evidence type="ECO:0000259" key="2">
    <source>
        <dbReference type="Pfam" id="PF07859"/>
    </source>
</evidence>
<dbReference type="InterPro" id="IPR013094">
    <property type="entry name" value="AB_hydrolase_3"/>
</dbReference>
<reference evidence="3 4" key="1">
    <citation type="submission" date="2020-07" db="EMBL/GenBank/DDBJ databases">
        <title>Sequencing the genomes of 1000 actinobacteria strains.</title>
        <authorList>
            <person name="Klenk H.-P."/>
        </authorList>
    </citation>
    <scope>NUCLEOTIDE SEQUENCE [LARGE SCALE GENOMIC DNA]</scope>
    <source>
        <strain evidence="3 4">DSM 103164</strain>
    </source>
</reference>
<sequence length="368" mass="38129">MDDQAAFLAAVGIAGDAGLPTVERPRLAAPAAPGPRTRWLAEVRRARAMANAAAVRAAEQLGPRLAGLPGDHGGPLYPGGGGEVIVESEEFGVPTDARWPDDGLAAAVAAPIDPVVPHPDAVRDTIAATLFRPAEPHGALIMVHGGGWWMGDGRARERLGAEQARAIAAGAGWAVLDIDVRLAPEHPYPLPVFDVLAALDRVAGRDDLGPRVALLGISSGAHTVAVATLMAAHQGRRVDGQALIVPSLDLATLGPANNADDAAREARWDQLQGVFGLPTPEQARELVGISPLASPVLIDPRLARVAPPTMIATGEYDEAVVGGEAYAAELAGAGVPVLAGSYVRSHTLSTPAESRRLHTDLARWLNTL</sequence>
<evidence type="ECO:0000313" key="4">
    <source>
        <dbReference type="Proteomes" id="UP000527616"/>
    </source>
</evidence>
<dbReference type="PANTHER" id="PTHR48081">
    <property type="entry name" value="AB HYDROLASE SUPERFAMILY PROTEIN C4A8.06C"/>
    <property type="match status" value="1"/>
</dbReference>
<dbReference type="InterPro" id="IPR050300">
    <property type="entry name" value="GDXG_lipolytic_enzyme"/>
</dbReference>
<dbReference type="Pfam" id="PF07859">
    <property type="entry name" value="Abhydrolase_3"/>
    <property type="match status" value="1"/>
</dbReference>
<protein>
    <submittedName>
        <fullName evidence="3">Acetyl esterase/lipase</fullName>
    </submittedName>
</protein>
<gene>
    <name evidence="3" type="ORF">GGQ54_001684</name>
</gene>
<proteinExistence type="predicted"/>
<evidence type="ECO:0000313" key="3">
    <source>
        <dbReference type="EMBL" id="NYI71124.1"/>
    </source>
</evidence>
<dbReference type="RefSeq" id="WP_179444991.1">
    <property type="nucleotide sequence ID" value="NZ_JACBZS010000001.1"/>
</dbReference>
<dbReference type="Gene3D" id="3.40.50.1820">
    <property type="entry name" value="alpha/beta hydrolase"/>
    <property type="match status" value="1"/>
</dbReference>
<keyword evidence="4" id="KW-1185">Reference proteome</keyword>
<name>A0A7Z0D9B7_9ACTN</name>
<dbReference type="InterPro" id="IPR029058">
    <property type="entry name" value="AB_hydrolase_fold"/>
</dbReference>